<dbReference type="SUPFAM" id="SSF88659">
    <property type="entry name" value="Sigma3 and sigma4 domains of RNA polymerase sigma factors"/>
    <property type="match status" value="1"/>
</dbReference>
<dbReference type="InterPro" id="IPR013324">
    <property type="entry name" value="RNA_pol_sigma_r3/r4-like"/>
</dbReference>
<accession>A0A412A0A8</accession>
<dbReference type="AlphaFoldDB" id="A0A412A0A8"/>
<evidence type="ECO:0000313" key="1">
    <source>
        <dbReference type="EMBL" id="RGQ08523.1"/>
    </source>
</evidence>
<dbReference type="RefSeq" id="WP_117976052.1">
    <property type="nucleotide sequence ID" value="NZ_QRST01000001.1"/>
</dbReference>
<comment type="caution">
    <text evidence="1">The sequence shown here is derived from an EMBL/GenBank/DDBJ whole genome shotgun (WGS) entry which is preliminary data.</text>
</comment>
<sequence length="296" mass="35426">MAVEKEQEAEQGFPEKIHEYIEIENLVLTYKKQFFSDATRKEIEESKSAATLLTIKFNPLFRKYIKLIKDNQLDFNDKDIKRFALNFIGDKSLKRALKLDRQSSKTRHEIYKKINFITETYGQLSTEEILIDLQMLLLVLAKRYMPMGRNFCAYLYNCFCYEVSRHIKKYIKNPANVQYKNIRYEDYMQTVEEPIEECLEDKMYENSMGMPDTTWINGITCSSQFQRLSPLERKILIKYYLEDYSDRQISELYCIHINTCNQKRRQATYKLAKELNINIKDIKRSRKSGKKALFYH</sequence>
<gene>
    <name evidence="1" type="ORF">DWZ11_01290</name>
</gene>
<proteinExistence type="predicted"/>
<name>A0A412A0A8_9FIRM</name>
<organism evidence="1 2">
    <name type="scientific">Megamonas rupellensis</name>
    <dbReference type="NCBI Taxonomy" id="491921"/>
    <lineage>
        <taxon>Bacteria</taxon>
        <taxon>Bacillati</taxon>
        <taxon>Bacillota</taxon>
        <taxon>Negativicutes</taxon>
        <taxon>Selenomonadales</taxon>
        <taxon>Selenomonadaceae</taxon>
        <taxon>Megamonas</taxon>
    </lineage>
</organism>
<dbReference type="Proteomes" id="UP000284662">
    <property type="component" value="Unassembled WGS sequence"/>
</dbReference>
<reference evidence="1 2" key="1">
    <citation type="submission" date="2018-08" db="EMBL/GenBank/DDBJ databases">
        <title>A genome reference for cultivated species of the human gut microbiota.</title>
        <authorList>
            <person name="Zou Y."/>
            <person name="Xue W."/>
            <person name="Luo G."/>
        </authorList>
    </citation>
    <scope>NUCLEOTIDE SEQUENCE [LARGE SCALE GENOMIC DNA]</scope>
    <source>
        <strain evidence="1 2">AF29-2</strain>
    </source>
</reference>
<dbReference type="EMBL" id="QRST01000001">
    <property type="protein sequence ID" value="RGQ08523.1"/>
    <property type="molecule type" value="Genomic_DNA"/>
</dbReference>
<protein>
    <submittedName>
        <fullName evidence="1">Uncharacterized protein</fullName>
    </submittedName>
</protein>
<evidence type="ECO:0000313" key="2">
    <source>
        <dbReference type="Proteomes" id="UP000284662"/>
    </source>
</evidence>